<dbReference type="PANTHER" id="PTHR24421">
    <property type="entry name" value="NITRATE/NITRITE SENSOR PROTEIN NARX-RELATED"/>
    <property type="match status" value="1"/>
</dbReference>
<feature type="transmembrane region" description="Helical" evidence="4">
    <location>
        <begin position="37"/>
        <end position="58"/>
    </location>
</feature>
<comment type="caution">
    <text evidence="6">The sequence shown here is derived from an EMBL/GenBank/DDBJ whole genome shotgun (WGS) entry which is preliminary data.</text>
</comment>
<dbReference type="Proteomes" id="UP001589862">
    <property type="component" value="Unassembled WGS sequence"/>
</dbReference>
<feature type="transmembrane region" description="Helical" evidence="4">
    <location>
        <begin position="98"/>
        <end position="115"/>
    </location>
</feature>
<keyword evidence="1" id="KW-0808">Transferase</keyword>
<feature type="transmembrane region" description="Helical" evidence="4">
    <location>
        <begin position="65"/>
        <end position="86"/>
    </location>
</feature>
<dbReference type="Gene3D" id="6.10.250.2870">
    <property type="match status" value="1"/>
</dbReference>
<sequence length="322" mass="35466">MPLFSHKFAPPAESAVDGTKPSGSRSWLAGRPRVESLLWATPYTIFLIIPLVSALLELLDGERQLLLPVLLMFALLNTYMASWLLTDVAPAQRVRPRVWVMIVLYLALQQWFFFISPENGAFALPFLVAMIALQLPKKWVLPLTIGTLALSLAQTWNASYGLFVPLTVVLTGGIVLLVRRSLENDQQQAMERVQNQQLADQRRRTQLASDLHDILGQSLTTINVKAQLASRLLGHVVEESSAPNDRLSAAQQQVTEIADLARQALSDVRDVVAATREVSVHAELSAAKDLLHAAGARVEIEDRGIPNAGIIETNAAYVIRES</sequence>
<feature type="transmembrane region" description="Helical" evidence="4">
    <location>
        <begin position="160"/>
        <end position="178"/>
    </location>
</feature>
<gene>
    <name evidence="6" type="ORF">ACFFFR_07920</name>
</gene>
<keyword evidence="7" id="KW-1185">Reference proteome</keyword>
<dbReference type="PANTHER" id="PTHR24421:SF63">
    <property type="entry name" value="SENSOR HISTIDINE KINASE DESK"/>
    <property type="match status" value="1"/>
</dbReference>
<reference evidence="6 7" key="1">
    <citation type="submission" date="2024-09" db="EMBL/GenBank/DDBJ databases">
        <authorList>
            <person name="Sun Q."/>
            <person name="Mori K."/>
        </authorList>
    </citation>
    <scope>NUCLEOTIDE SEQUENCE [LARGE SCALE GENOMIC DNA]</scope>
    <source>
        <strain evidence="6 7">NCAIM B.02604</strain>
    </source>
</reference>
<dbReference type="InterPro" id="IPR050482">
    <property type="entry name" value="Sensor_HK_TwoCompSys"/>
</dbReference>
<keyword evidence="2 6" id="KW-0418">Kinase</keyword>
<keyword evidence="4" id="KW-0472">Membrane</keyword>
<evidence type="ECO:0000313" key="7">
    <source>
        <dbReference type="Proteomes" id="UP001589862"/>
    </source>
</evidence>
<evidence type="ECO:0000256" key="4">
    <source>
        <dbReference type="SAM" id="Phobius"/>
    </source>
</evidence>
<evidence type="ECO:0000256" key="1">
    <source>
        <dbReference type="ARBA" id="ARBA00022679"/>
    </source>
</evidence>
<evidence type="ECO:0000256" key="3">
    <source>
        <dbReference type="ARBA" id="ARBA00023012"/>
    </source>
</evidence>
<feature type="domain" description="Signal transduction histidine kinase subgroup 3 dimerisation and phosphoacceptor" evidence="5">
    <location>
        <begin position="204"/>
        <end position="277"/>
    </location>
</feature>
<evidence type="ECO:0000313" key="6">
    <source>
        <dbReference type="EMBL" id="MFC0582305.1"/>
    </source>
</evidence>
<dbReference type="RefSeq" id="WP_377459359.1">
    <property type="nucleotide sequence ID" value="NZ_JBHLUB010000029.1"/>
</dbReference>
<dbReference type="InterPro" id="IPR011712">
    <property type="entry name" value="Sig_transdc_His_kin_sub3_dim/P"/>
</dbReference>
<dbReference type="Pfam" id="PF07730">
    <property type="entry name" value="HisKA_3"/>
    <property type="match status" value="1"/>
</dbReference>
<protein>
    <submittedName>
        <fullName evidence="6">Sensor histidine kinase</fullName>
    </submittedName>
</protein>
<keyword evidence="3" id="KW-0902">Two-component regulatory system</keyword>
<evidence type="ECO:0000256" key="2">
    <source>
        <dbReference type="ARBA" id="ARBA00022777"/>
    </source>
</evidence>
<dbReference type="GO" id="GO:0016301">
    <property type="term" value="F:kinase activity"/>
    <property type="evidence" value="ECO:0007669"/>
    <property type="project" value="UniProtKB-KW"/>
</dbReference>
<keyword evidence="4" id="KW-1133">Transmembrane helix</keyword>
<keyword evidence="4" id="KW-0812">Transmembrane</keyword>
<name>A0ABV6PAZ7_9MICC</name>
<evidence type="ECO:0000259" key="5">
    <source>
        <dbReference type="Pfam" id="PF07730"/>
    </source>
</evidence>
<accession>A0ABV6PAZ7</accession>
<proteinExistence type="predicted"/>
<organism evidence="6 7">
    <name type="scientific">Micrococcoides hystricis</name>
    <dbReference type="NCBI Taxonomy" id="1572761"/>
    <lineage>
        <taxon>Bacteria</taxon>
        <taxon>Bacillati</taxon>
        <taxon>Actinomycetota</taxon>
        <taxon>Actinomycetes</taxon>
        <taxon>Micrococcales</taxon>
        <taxon>Micrococcaceae</taxon>
        <taxon>Micrococcoides</taxon>
    </lineage>
</organism>
<dbReference type="EMBL" id="JBHLUB010000029">
    <property type="protein sequence ID" value="MFC0582305.1"/>
    <property type="molecule type" value="Genomic_DNA"/>
</dbReference>